<name>A0A2S9YY62_9BACT</name>
<sequence>MQPTTHQPPHTPAGPEVQLFRHQSRKQWGVAALLWEQDGKRGYQFSDGKMRVFKQGFYHLFQSAEAPGDGSAKAVRRLARLARADGVTESTRLPSLRDQILLFRRSFTEGFSGDAWMAKHRGVGRLKRLKRLKRHRDPAISDAKQLSATELASLIAARDYAQVLDRMIAVAEATNLVPGVHVKKLRKLSPTRELATAVYEWISCEDDNDDADRRFNYLVRQLGDAGTWPVVTSLRGLLDPVEHVCVRPSVFSEQAKLLLPVFSAEPRPRYKSYVRYLHVANIVRDELGDAGVEPRDLLDVHDFIWDTLRPAAREDLIAQYELPPPAEPATTTEAATEQPAEQAAA</sequence>
<proteinExistence type="predicted"/>
<feature type="compositionally biased region" description="Low complexity" evidence="1">
    <location>
        <begin position="328"/>
        <end position="345"/>
    </location>
</feature>
<evidence type="ECO:0000313" key="3">
    <source>
        <dbReference type="Proteomes" id="UP000238823"/>
    </source>
</evidence>
<organism evidence="2 3">
    <name type="scientific">Enhygromyxa salina</name>
    <dbReference type="NCBI Taxonomy" id="215803"/>
    <lineage>
        <taxon>Bacteria</taxon>
        <taxon>Pseudomonadati</taxon>
        <taxon>Myxococcota</taxon>
        <taxon>Polyangia</taxon>
        <taxon>Nannocystales</taxon>
        <taxon>Nannocystaceae</taxon>
        <taxon>Enhygromyxa</taxon>
    </lineage>
</organism>
<dbReference type="EMBL" id="PVNL01000004">
    <property type="protein sequence ID" value="PRQ10012.1"/>
    <property type="molecule type" value="Genomic_DNA"/>
</dbReference>
<reference evidence="2 3" key="1">
    <citation type="submission" date="2018-03" db="EMBL/GenBank/DDBJ databases">
        <title>Draft Genome Sequences of the Obligatory Marine Myxobacteria Enhygromyxa salina SWB007.</title>
        <authorList>
            <person name="Poehlein A."/>
            <person name="Moghaddam J.A."/>
            <person name="Harms H."/>
            <person name="Alanjari M."/>
            <person name="Koenig G.M."/>
            <person name="Daniel R."/>
            <person name="Schaeberle T.F."/>
        </authorList>
    </citation>
    <scope>NUCLEOTIDE SEQUENCE [LARGE SCALE GENOMIC DNA]</scope>
    <source>
        <strain evidence="2 3">SWB007</strain>
    </source>
</reference>
<gene>
    <name evidence="2" type="ORF">ENSA7_02180</name>
</gene>
<comment type="caution">
    <text evidence="2">The sequence shown here is derived from an EMBL/GenBank/DDBJ whole genome shotgun (WGS) entry which is preliminary data.</text>
</comment>
<feature type="region of interest" description="Disordered" evidence="1">
    <location>
        <begin position="321"/>
        <end position="345"/>
    </location>
</feature>
<evidence type="ECO:0000313" key="2">
    <source>
        <dbReference type="EMBL" id="PRQ10012.1"/>
    </source>
</evidence>
<accession>A0A2S9YY62</accession>
<evidence type="ECO:0000256" key="1">
    <source>
        <dbReference type="SAM" id="MobiDB-lite"/>
    </source>
</evidence>
<protein>
    <submittedName>
        <fullName evidence="2">Uncharacterized protein</fullName>
    </submittedName>
</protein>
<dbReference type="AlphaFoldDB" id="A0A2S9YY62"/>
<dbReference type="Proteomes" id="UP000238823">
    <property type="component" value="Unassembled WGS sequence"/>
</dbReference>